<reference evidence="2" key="1">
    <citation type="journal article" date="2020" name="Nat. Commun.">
        <title>Genome sequence of the cluster root forming white lupin.</title>
        <authorList>
            <person name="Hufnagel B."/>
            <person name="Marques A."/>
            <person name="Soriano A."/>
            <person name="Marques L."/>
            <person name="Divol F."/>
            <person name="Doumas P."/>
            <person name="Sallet E."/>
            <person name="Mancinotti D."/>
            <person name="Carrere S."/>
            <person name="Marande W."/>
            <person name="Arribat S."/>
            <person name="Keller J."/>
            <person name="Huneau C."/>
            <person name="Blein T."/>
            <person name="Aime D."/>
            <person name="Laguerre M."/>
            <person name="Taylor J."/>
            <person name="Schubert V."/>
            <person name="Nelson M."/>
            <person name="Geu-Flores F."/>
            <person name="Crespi M."/>
            <person name="Gallardo-Guerrero K."/>
            <person name="Delaux P.-M."/>
            <person name="Salse J."/>
            <person name="Berges H."/>
            <person name="Guyot R."/>
            <person name="Gouzy J."/>
            <person name="Peret B."/>
        </authorList>
    </citation>
    <scope>NUCLEOTIDE SEQUENCE [LARGE SCALE GENOMIC DNA]</scope>
    <source>
        <strain evidence="2">cv. Amiga</strain>
    </source>
</reference>
<dbReference type="AlphaFoldDB" id="A0A6A4Q9R1"/>
<evidence type="ECO:0000313" key="2">
    <source>
        <dbReference type="Proteomes" id="UP000447434"/>
    </source>
</evidence>
<keyword evidence="2" id="KW-1185">Reference proteome</keyword>
<accession>A0A6A4Q9R1</accession>
<protein>
    <submittedName>
        <fullName evidence="1">Uncharacterized protein</fullName>
    </submittedName>
</protein>
<evidence type="ECO:0000313" key="1">
    <source>
        <dbReference type="EMBL" id="KAE9610688.1"/>
    </source>
</evidence>
<dbReference type="Proteomes" id="UP000447434">
    <property type="component" value="Chromosome 7"/>
</dbReference>
<organism evidence="1 2">
    <name type="scientific">Lupinus albus</name>
    <name type="common">White lupine</name>
    <name type="synonym">Lupinus termis</name>
    <dbReference type="NCBI Taxonomy" id="3870"/>
    <lineage>
        <taxon>Eukaryota</taxon>
        <taxon>Viridiplantae</taxon>
        <taxon>Streptophyta</taxon>
        <taxon>Embryophyta</taxon>
        <taxon>Tracheophyta</taxon>
        <taxon>Spermatophyta</taxon>
        <taxon>Magnoliopsida</taxon>
        <taxon>eudicotyledons</taxon>
        <taxon>Gunneridae</taxon>
        <taxon>Pentapetalae</taxon>
        <taxon>rosids</taxon>
        <taxon>fabids</taxon>
        <taxon>Fabales</taxon>
        <taxon>Fabaceae</taxon>
        <taxon>Papilionoideae</taxon>
        <taxon>50 kb inversion clade</taxon>
        <taxon>genistoids sensu lato</taxon>
        <taxon>core genistoids</taxon>
        <taxon>Genisteae</taxon>
        <taxon>Lupinus</taxon>
    </lineage>
</organism>
<dbReference type="EMBL" id="WOCE01000007">
    <property type="protein sequence ID" value="KAE9610688.1"/>
    <property type="molecule type" value="Genomic_DNA"/>
</dbReference>
<sequence>MAISCEIKSTQKLVMFSDSEIEVAEQLIELSSGDYCSVEDHHSSNNSCSYSVNNKLHSYDVESSIAATTTTTELVEDQGFLRKKKKKKKKIRVPLSSFG</sequence>
<name>A0A6A4Q9R1_LUPAL</name>
<comment type="caution">
    <text evidence="1">The sequence shown here is derived from an EMBL/GenBank/DDBJ whole genome shotgun (WGS) entry which is preliminary data.</text>
</comment>
<gene>
    <name evidence="1" type="ORF">Lalb_Chr07g0189261</name>
</gene>
<proteinExistence type="predicted"/>
<dbReference type="OrthoDB" id="1739516at2759"/>